<dbReference type="PANTHER" id="PTHR48063">
    <property type="entry name" value="LRR RECEPTOR-LIKE KINASE"/>
    <property type="match status" value="1"/>
</dbReference>
<evidence type="ECO:0000256" key="11">
    <source>
        <dbReference type="ARBA" id="ARBA00023180"/>
    </source>
</evidence>
<dbReference type="InterPro" id="IPR046956">
    <property type="entry name" value="RLP23-like"/>
</dbReference>
<dbReference type="SMART" id="SM00369">
    <property type="entry name" value="LRR_TYP"/>
    <property type="match status" value="8"/>
</dbReference>
<feature type="chain" id="PRO_5032477239" evidence="13">
    <location>
        <begin position="25"/>
        <end position="762"/>
    </location>
</feature>
<protein>
    <submittedName>
        <fullName evidence="15">Receptor-like protein EIX1</fullName>
    </submittedName>
</protein>
<keyword evidence="3" id="KW-1003">Cell membrane</keyword>
<organism evidence="15 16">
    <name type="scientific">Senna tora</name>
    <dbReference type="NCBI Taxonomy" id="362788"/>
    <lineage>
        <taxon>Eukaryota</taxon>
        <taxon>Viridiplantae</taxon>
        <taxon>Streptophyta</taxon>
        <taxon>Embryophyta</taxon>
        <taxon>Tracheophyta</taxon>
        <taxon>Spermatophyta</taxon>
        <taxon>Magnoliopsida</taxon>
        <taxon>eudicotyledons</taxon>
        <taxon>Gunneridae</taxon>
        <taxon>Pentapetalae</taxon>
        <taxon>rosids</taxon>
        <taxon>fabids</taxon>
        <taxon>Fabales</taxon>
        <taxon>Fabaceae</taxon>
        <taxon>Caesalpinioideae</taxon>
        <taxon>Cassia clade</taxon>
        <taxon>Senna</taxon>
    </lineage>
</organism>
<keyword evidence="6 13" id="KW-0732">Signal</keyword>
<comment type="subcellular location">
    <subcellularLocation>
        <location evidence="1">Cell membrane</location>
        <topology evidence="1">Single-pass type I membrane protein</topology>
    </subcellularLocation>
</comment>
<dbReference type="Proteomes" id="UP000634136">
    <property type="component" value="Unassembled WGS sequence"/>
</dbReference>
<dbReference type="PRINTS" id="PR00019">
    <property type="entry name" value="LEURICHRPT"/>
</dbReference>
<dbReference type="Pfam" id="PF13855">
    <property type="entry name" value="LRR_8"/>
    <property type="match status" value="3"/>
</dbReference>
<dbReference type="Pfam" id="PF08263">
    <property type="entry name" value="LRRNT_2"/>
    <property type="match status" value="1"/>
</dbReference>
<keyword evidence="10 15" id="KW-0675">Receptor</keyword>
<dbReference type="InterPro" id="IPR001611">
    <property type="entry name" value="Leu-rich_rpt"/>
</dbReference>
<keyword evidence="9 12" id="KW-0472">Membrane</keyword>
<keyword evidence="7" id="KW-0677">Repeat</keyword>
<proteinExistence type="inferred from homology"/>
<comment type="caution">
    <text evidence="15">The sequence shown here is derived from an EMBL/GenBank/DDBJ whole genome shotgun (WGS) entry which is preliminary data.</text>
</comment>
<keyword evidence="16" id="KW-1185">Reference proteome</keyword>
<dbReference type="SUPFAM" id="SSF52058">
    <property type="entry name" value="L domain-like"/>
    <property type="match status" value="2"/>
</dbReference>
<dbReference type="OrthoDB" id="1060944at2759"/>
<comment type="similarity">
    <text evidence="2">Belongs to the RLP family.</text>
</comment>
<evidence type="ECO:0000256" key="7">
    <source>
        <dbReference type="ARBA" id="ARBA00022737"/>
    </source>
</evidence>
<evidence type="ECO:0000256" key="13">
    <source>
        <dbReference type="SAM" id="SignalP"/>
    </source>
</evidence>
<dbReference type="GO" id="GO:0005886">
    <property type="term" value="C:plasma membrane"/>
    <property type="evidence" value="ECO:0007669"/>
    <property type="project" value="UniProtKB-SubCell"/>
</dbReference>
<evidence type="ECO:0000256" key="1">
    <source>
        <dbReference type="ARBA" id="ARBA00004251"/>
    </source>
</evidence>
<keyword evidence="8 12" id="KW-1133">Transmembrane helix</keyword>
<evidence type="ECO:0000256" key="9">
    <source>
        <dbReference type="ARBA" id="ARBA00023136"/>
    </source>
</evidence>
<evidence type="ECO:0000256" key="2">
    <source>
        <dbReference type="ARBA" id="ARBA00009592"/>
    </source>
</evidence>
<keyword evidence="11" id="KW-0325">Glycoprotein</keyword>
<reference evidence="15" key="1">
    <citation type="submission" date="2020-09" db="EMBL/GenBank/DDBJ databases">
        <title>Genome-Enabled Discovery of Anthraquinone Biosynthesis in Senna tora.</title>
        <authorList>
            <person name="Kang S.-H."/>
            <person name="Pandey R.P."/>
            <person name="Lee C.-M."/>
            <person name="Sim J.-S."/>
            <person name="Jeong J.-T."/>
            <person name="Choi B.-S."/>
            <person name="Jung M."/>
            <person name="Ginzburg D."/>
            <person name="Zhao K."/>
            <person name="Won S.Y."/>
            <person name="Oh T.-J."/>
            <person name="Yu Y."/>
            <person name="Kim N.-H."/>
            <person name="Lee O.R."/>
            <person name="Lee T.-H."/>
            <person name="Bashyal P."/>
            <person name="Kim T.-S."/>
            <person name="Lee W.-H."/>
            <person name="Kawkins C."/>
            <person name="Kim C.-K."/>
            <person name="Kim J.S."/>
            <person name="Ahn B.O."/>
            <person name="Rhee S.Y."/>
            <person name="Sohng J.K."/>
        </authorList>
    </citation>
    <scope>NUCLEOTIDE SEQUENCE</scope>
    <source>
        <tissue evidence="15">Leaf</tissue>
    </source>
</reference>
<feature type="transmembrane region" description="Helical" evidence="12">
    <location>
        <begin position="701"/>
        <end position="724"/>
    </location>
</feature>
<feature type="signal peptide" evidence="13">
    <location>
        <begin position="1"/>
        <end position="24"/>
    </location>
</feature>
<gene>
    <name evidence="15" type="ORF">G2W53_029304</name>
</gene>
<evidence type="ECO:0000256" key="12">
    <source>
        <dbReference type="SAM" id="Phobius"/>
    </source>
</evidence>
<dbReference type="EMBL" id="JAAIUW010000009">
    <property type="protein sequence ID" value="KAF7815335.1"/>
    <property type="molecule type" value="Genomic_DNA"/>
</dbReference>
<evidence type="ECO:0000259" key="14">
    <source>
        <dbReference type="Pfam" id="PF08263"/>
    </source>
</evidence>
<dbReference type="InterPro" id="IPR003591">
    <property type="entry name" value="Leu-rich_rpt_typical-subtyp"/>
</dbReference>
<dbReference type="FunFam" id="3.80.10.10:FF:000041">
    <property type="entry name" value="LRR receptor-like serine/threonine-protein kinase ERECTA"/>
    <property type="match status" value="1"/>
</dbReference>
<evidence type="ECO:0000313" key="16">
    <source>
        <dbReference type="Proteomes" id="UP000634136"/>
    </source>
</evidence>
<dbReference type="InterPro" id="IPR013210">
    <property type="entry name" value="LRR_N_plant-typ"/>
</dbReference>
<evidence type="ECO:0000313" key="15">
    <source>
        <dbReference type="EMBL" id="KAF7815335.1"/>
    </source>
</evidence>
<evidence type="ECO:0000256" key="8">
    <source>
        <dbReference type="ARBA" id="ARBA00022989"/>
    </source>
</evidence>
<keyword evidence="4" id="KW-0433">Leucine-rich repeat</keyword>
<dbReference type="Pfam" id="PF00560">
    <property type="entry name" value="LRR_1"/>
    <property type="match status" value="4"/>
</dbReference>
<dbReference type="PANTHER" id="PTHR48063:SF112">
    <property type="entry name" value="RECEPTOR LIKE PROTEIN 30-LIKE"/>
    <property type="match status" value="1"/>
</dbReference>
<dbReference type="InterPro" id="IPR032675">
    <property type="entry name" value="LRR_dom_sf"/>
</dbReference>
<evidence type="ECO:0000256" key="10">
    <source>
        <dbReference type="ARBA" id="ARBA00023170"/>
    </source>
</evidence>
<evidence type="ECO:0000256" key="3">
    <source>
        <dbReference type="ARBA" id="ARBA00022475"/>
    </source>
</evidence>
<evidence type="ECO:0000256" key="5">
    <source>
        <dbReference type="ARBA" id="ARBA00022692"/>
    </source>
</evidence>
<dbReference type="FunFam" id="3.80.10.10:FF:000111">
    <property type="entry name" value="LRR receptor-like serine/threonine-protein kinase ERECTA"/>
    <property type="match status" value="1"/>
</dbReference>
<evidence type="ECO:0000256" key="4">
    <source>
        <dbReference type="ARBA" id="ARBA00022614"/>
    </source>
</evidence>
<dbReference type="PROSITE" id="PS51450">
    <property type="entry name" value="LRR"/>
    <property type="match status" value="1"/>
</dbReference>
<sequence length="762" mass="85084">MRAFSIPMLLVLLFFIQTSQFCFCKNITTSCYEGERLALLRFRESFKNTSQGPLGSWEGSDCCKWKGVGCDPITRHVIKLDLMPPPIFDYYYSYFLEAENVNSSLLELEHLNYLGLSGINFHSSPIPEFLGSMRRLRYLSLSSCGFSGRIPHHLGNLSSLRLLDLSYNRELYDDDMGWISKLLSLKHLALHGVSLEKAYNLFQVLFKLPSLSLADLSQCRITNIHIPRGIVNSTFLANVEVLSLRYNALQGSFPDAFQNMTSIKDLDLSWNSLSLIPHWLANLHSLVHVDLSENSFKSSEVSIESFLGNMCSLISLDLSDNHHELVPSLKFGHGNLSGCTRYVLEELLLTQSGVSDSFPTWLGKLKWLRVLELSYNHLSTIPSSFGHSFGVAWLNLSNNSLHGELDEELKNIENLQILDLGGNQFSGIIPSWIQNFQELQVLRLSHNLFTSEIPSSLCQLTFLQILDLAGNKLSGLIPPCICHLASMTIDKNAYPYPTDFIAPTPTIVFSSPPSPSPMASIASVPVGSPIASSDDQWKKEGTKQVLKGLELDYTKTLKYLVNFDLSLNNLVGSIPEGLTCLSRLIGLNLSHNNLSGNIPSKMEDMKSLESMDLSSNNLYGPIPPSMSTMTFLSHLNLSNNNFSGPIPNGPQFSGYDPSSFVGNPYLCGDPVGKACSPKGIIQPETPVNVEEEDNAERKEKVLFYFVVALGFITGFWGSIGVLIYKRNWRHACFRLVENLADILYVETMIRTARLKKMIKKTQ</sequence>
<name>A0A834T4C3_9FABA</name>
<dbReference type="AlphaFoldDB" id="A0A834T4C3"/>
<evidence type="ECO:0000256" key="6">
    <source>
        <dbReference type="ARBA" id="ARBA00022729"/>
    </source>
</evidence>
<accession>A0A834T4C3</accession>
<dbReference type="Gene3D" id="3.80.10.10">
    <property type="entry name" value="Ribonuclease Inhibitor"/>
    <property type="match status" value="3"/>
</dbReference>
<keyword evidence="5 12" id="KW-0812">Transmembrane</keyword>
<feature type="domain" description="Leucine-rich repeat-containing N-terminal plant-type" evidence="14">
    <location>
        <begin position="35"/>
        <end position="71"/>
    </location>
</feature>